<comment type="caution">
    <text evidence="8">The sequence shown here is derived from an EMBL/GenBank/DDBJ whole genome shotgun (WGS) entry which is preliminary data.</text>
</comment>
<dbReference type="InterPro" id="IPR007007">
    <property type="entry name" value="Ninjurin"/>
</dbReference>
<dbReference type="PANTHER" id="PTHR12316">
    <property type="entry name" value="NINJURIN-RELATED"/>
    <property type="match status" value="1"/>
</dbReference>
<evidence type="ECO:0000256" key="6">
    <source>
        <dbReference type="ARBA" id="ARBA00023136"/>
    </source>
</evidence>
<dbReference type="GO" id="GO:0042246">
    <property type="term" value="P:tissue regeneration"/>
    <property type="evidence" value="ECO:0007669"/>
    <property type="project" value="InterPro"/>
</dbReference>
<dbReference type="PANTHER" id="PTHR12316:SF17">
    <property type="entry name" value="NINJURIN C, ISOFORM D"/>
    <property type="match status" value="1"/>
</dbReference>
<evidence type="ECO:0000256" key="2">
    <source>
        <dbReference type="ARBA" id="ARBA00008141"/>
    </source>
</evidence>
<dbReference type="EMBL" id="JACEEZ010007653">
    <property type="protein sequence ID" value="KAG0723845.1"/>
    <property type="molecule type" value="Genomic_DNA"/>
</dbReference>
<evidence type="ECO:0000256" key="4">
    <source>
        <dbReference type="ARBA" id="ARBA00022889"/>
    </source>
</evidence>
<keyword evidence="4" id="KW-0130">Cell adhesion</keyword>
<evidence type="ECO:0000256" key="7">
    <source>
        <dbReference type="SAM" id="Phobius"/>
    </source>
</evidence>
<evidence type="ECO:0000256" key="1">
    <source>
        <dbReference type="ARBA" id="ARBA00004141"/>
    </source>
</evidence>
<dbReference type="Proteomes" id="UP000770661">
    <property type="component" value="Unassembled WGS sequence"/>
</dbReference>
<keyword evidence="9" id="KW-1185">Reference proteome</keyword>
<dbReference type="OrthoDB" id="6114058at2759"/>
<dbReference type="AlphaFoldDB" id="A0A8J4YNL6"/>
<proteinExistence type="inferred from homology"/>
<name>A0A8J4YNL6_CHIOP</name>
<comment type="similarity">
    <text evidence="2">Belongs to the ninjurin family.</text>
</comment>
<dbReference type="GO" id="GO:0016020">
    <property type="term" value="C:membrane"/>
    <property type="evidence" value="ECO:0007669"/>
    <property type="project" value="UniProtKB-SubCell"/>
</dbReference>
<accession>A0A8J4YNL6</accession>
<keyword evidence="6 7" id="KW-0472">Membrane</keyword>
<dbReference type="Pfam" id="PF04923">
    <property type="entry name" value="Ninjurin"/>
    <property type="match status" value="1"/>
</dbReference>
<evidence type="ECO:0000313" key="9">
    <source>
        <dbReference type="Proteomes" id="UP000770661"/>
    </source>
</evidence>
<sequence length="330" mass="37305">MDPPGNCRTTYDAALFYNTSTTGEPALEVTVPRVTFSPTYTPSTKEVMRNNNTWTPAGVNLTLEQRFRHQQQRLSTVPRCRPMLLAVKLEDELDRWDRLLDKELLPPEVPVSRCPYSCGLCLGGERCLPTTTANATVVVRYKGDETDDGGIRHEKREIKEHLKSLVSNERQPVDLNAMKRNMTIAKGFLDISESVAVTDLEYDAQSDTERNDAGRVYYEENEPQIVMGSYMFEPEYEVDEQVLAEPEVAAGVVLILSERFDINKEEEQERGDLYNTVVICLIFIVLILNVLVASLGVDVIDSYQPANLHHHHTLYESTIATTPSDVLKHN</sequence>
<keyword evidence="5 7" id="KW-1133">Transmembrane helix</keyword>
<keyword evidence="3 7" id="KW-0812">Transmembrane</keyword>
<protein>
    <submittedName>
        <fullName evidence="8">Uncharacterized protein</fullName>
    </submittedName>
</protein>
<reference evidence="8" key="1">
    <citation type="submission" date="2020-07" db="EMBL/GenBank/DDBJ databases">
        <title>The High-quality genome of the commercially important snow crab, Chionoecetes opilio.</title>
        <authorList>
            <person name="Jeong J.-H."/>
            <person name="Ryu S."/>
        </authorList>
    </citation>
    <scope>NUCLEOTIDE SEQUENCE</scope>
    <source>
        <strain evidence="8">MADBK_172401_WGS</strain>
        <tissue evidence="8">Digestive gland</tissue>
    </source>
</reference>
<evidence type="ECO:0000256" key="3">
    <source>
        <dbReference type="ARBA" id="ARBA00022692"/>
    </source>
</evidence>
<dbReference type="GO" id="GO:0007155">
    <property type="term" value="P:cell adhesion"/>
    <property type="evidence" value="ECO:0007669"/>
    <property type="project" value="UniProtKB-KW"/>
</dbReference>
<organism evidence="8 9">
    <name type="scientific">Chionoecetes opilio</name>
    <name type="common">Atlantic snow crab</name>
    <name type="synonym">Cancer opilio</name>
    <dbReference type="NCBI Taxonomy" id="41210"/>
    <lineage>
        <taxon>Eukaryota</taxon>
        <taxon>Metazoa</taxon>
        <taxon>Ecdysozoa</taxon>
        <taxon>Arthropoda</taxon>
        <taxon>Crustacea</taxon>
        <taxon>Multicrustacea</taxon>
        <taxon>Malacostraca</taxon>
        <taxon>Eumalacostraca</taxon>
        <taxon>Eucarida</taxon>
        <taxon>Decapoda</taxon>
        <taxon>Pleocyemata</taxon>
        <taxon>Brachyura</taxon>
        <taxon>Eubrachyura</taxon>
        <taxon>Majoidea</taxon>
        <taxon>Majidae</taxon>
        <taxon>Chionoecetes</taxon>
    </lineage>
</organism>
<evidence type="ECO:0000256" key="5">
    <source>
        <dbReference type="ARBA" id="ARBA00022989"/>
    </source>
</evidence>
<comment type="subcellular location">
    <subcellularLocation>
        <location evidence="1">Membrane</location>
        <topology evidence="1">Multi-pass membrane protein</topology>
    </subcellularLocation>
</comment>
<gene>
    <name evidence="8" type="ORF">GWK47_041850</name>
</gene>
<feature type="transmembrane region" description="Helical" evidence="7">
    <location>
        <begin position="273"/>
        <end position="297"/>
    </location>
</feature>
<evidence type="ECO:0000313" key="8">
    <source>
        <dbReference type="EMBL" id="KAG0723845.1"/>
    </source>
</evidence>